<reference evidence="2" key="1">
    <citation type="journal article" date="2020" name="Stud. Mycol.">
        <title>101 Dothideomycetes genomes: a test case for predicting lifestyles and emergence of pathogens.</title>
        <authorList>
            <person name="Haridas S."/>
            <person name="Albert R."/>
            <person name="Binder M."/>
            <person name="Bloem J."/>
            <person name="Labutti K."/>
            <person name="Salamov A."/>
            <person name="Andreopoulos B."/>
            <person name="Baker S."/>
            <person name="Barry K."/>
            <person name="Bills G."/>
            <person name="Bluhm B."/>
            <person name="Cannon C."/>
            <person name="Castanera R."/>
            <person name="Culley D."/>
            <person name="Daum C."/>
            <person name="Ezra D."/>
            <person name="Gonzalez J."/>
            <person name="Henrissat B."/>
            <person name="Kuo A."/>
            <person name="Liang C."/>
            <person name="Lipzen A."/>
            <person name="Lutzoni F."/>
            <person name="Magnuson J."/>
            <person name="Mondo S."/>
            <person name="Nolan M."/>
            <person name="Ohm R."/>
            <person name="Pangilinan J."/>
            <person name="Park H.-J."/>
            <person name="Ramirez L."/>
            <person name="Alfaro M."/>
            <person name="Sun H."/>
            <person name="Tritt A."/>
            <person name="Yoshinaga Y."/>
            <person name="Zwiers L.-H."/>
            <person name="Turgeon B."/>
            <person name="Goodwin S."/>
            <person name="Spatafora J."/>
            <person name="Crous P."/>
            <person name="Grigoriev I."/>
        </authorList>
    </citation>
    <scope>NUCLEOTIDE SEQUENCE</scope>
    <source>
        <strain evidence="2">CBS 161.51</strain>
    </source>
</reference>
<proteinExistence type="predicted"/>
<keyword evidence="3" id="KW-1185">Reference proteome</keyword>
<dbReference type="EMBL" id="ML976144">
    <property type="protein sequence ID" value="KAF1937314.1"/>
    <property type="molecule type" value="Genomic_DNA"/>
</dbReference>
<accession>A0A6A5SCK8</accession>
<name>A0A6A5SCK8_9PLEO</name>
<organism evidence="2 3">
    <name type="scientific">Clathrospora elynae</name>
    <dbReference type="NCBI Taxonomy" id="706981"/>
    <lineage>
        <taxon>Eukaryota</taxon>
        <taxon>Fungi</taxon>
        <taxon>Dikarya</taxon>
        <taxon>Ascomycota</taxon>
        <taxon>Pezizomycotina</taxon>
        <taxon>Dothideomycetes</taxon>
        <taxon>Pleosporomycetidae</taxon>
        <taxon>Pleosporales</taxon>
        <taxon>Diademaceae</taxon>
        <taxon>Clathrospora</taxon>
    </lineage>
</organism>
<evidence type="ECO:0000256" key="1">
    <source>
        <dbReference type="SAM" id="MobiDB-lite"/>
    </source>
</evidence>
<feature type="region of interest" description="Disordered" evidence="1">
    <location>
        <begin position="1"/>
        <end position="57"/>
    </location>
</feature>
<dbReference type="AlphaFoldDB" id="A0A6A5SCK8"/>
<evidence type="ECO:0000313" key="2">
    <source>
        <dbReference type="EMBL" id="KAF1937314.1"/>
    </source>
</evidence>
<evidence type="ECO:0000313" key="3">
    <source>
        <dbReference type="Proteomes" id="UP000800038"/>
    </source>
</evidence>
<protein>
    <submittedName>
        <fullName evidence="2">Uncharacterized protein</fullName>
    </submittedName>
</protein>
<feature type="compositionally biased region" description="Low complexity" evidence="1">
    <location>
        <begin position="44"/>
        <end position="57"/>
    </location>
</feature>
<dbReference type="OrthoDB" id="3797827at2759"/>
<dbReference type="Proteomes" id="UP000800038">
    <property type="component" value="Unassembled WGS sequence"/>
</dbReference>
<feature type="region of interest" description="Disordered" evidence="1">
    <location>
        <begin position="85"/>
        <end position="153"/>
    </location>
</feature>
<feature type="compositionally biased region" description="Basic residues" evidence="1">
    <location>
        <begin position="105"/>
        <end position="114"/>
    </location>
</feature>
<feature type="compositionally biased region" description="Polar residues" evidence="1">
    <location>
        <begin position="15"/>
        <end position="33"/>
    </location>
</feature>
<sequence>MKKNIGTARGRTARAVSSASSDTSELTALSRSPSLVPEYDTLARGRTSRAASPAPSAISELTVLSRSPSPVPGYEYVVVGRSEHSTAEQPLIPRNKNRGGDGRFVSRRMKRARSQSRSSWSERPPKRSRRSTVISNTPNRRTRKYTESASFAPDPTSPMPWAVGKGDFGTLDVLPMEIRQEIYCLAFDTDRPVTVKECCGPDTTKRERDACRKHGMGTKLGAGRLNILQVSKAMREEALWVVFSRGSLSLEVSSAIDPYIKGYRLMRLRGTASFIQHDTRKTTMWTTAAQFRFVRINVSENTLQYGDPTVYTDHLLGIATLLCKSWQQQVGPVVTKAVHLNLDSVFHQLLPFNLESQGADRYGELLDWLYTHHPNAEPDLDKLGADAAHNLQRLVLIAGKYPRYPQWKVFVKTQLDEQDRGGAKALRAFQVGCAKNGVVFEHSG</sequence>
<gene>
    <name evidence="2" type="ORF">EJ02DRAFT_515297</name>
</gene>